<reference evidence="24" key="1">
    <citation type="submission" date="2016-10" db="EMBL/GenBank/DDBJ databases">
        <authorList>
            <person name="Varghese N."/>
            <person name="Submissions S."/>
        </authorList>
    </citation>
    <scope>NUCLEOTIDE SEQUENCE [LARGE SCALE GENOMIC DNA]</scope>
    <source>
        <strain evidence="24">NRRL B-59562</strain>
    </source>
</reference>
<evidence type="ECO:0000256" key="19">
    <source>
        <dbReference type="PIRSR" id="PIRSR618044-2"/>
    </source>
</evidence>
<feature type="active site" description="Acyl-ester intermediate" evidence="18">
    <location>
        <position position="64"/>
    </location>
</feature>
<dbReference type="GO" id="GO:0008658">
    <property type="term" value="F:penicillin binding"/>
    <property type="evidence" value="ECO:0007669"/>
    <property type="project" value="UniProtKB-ARBA"/>
</dbReference>
<keyword evidence="10 21" id="KW-0732">Signal</keyword>
<dbReference type="InterPro" id="IPR001967">
    <property type="entry name" value="Peptidase_S11_N"/>
</dbReference>
<evidence type="ECO:0000313" key="23">
    <source>
        <dbReference type="EMBL" id="SDW76372.1"/>
    </source>
</evidence>
<evidence type="ECO:0000256" key="14">
    <source>
        <dbReference type="ARBA" id="ARBA00023136"/>
    </source>
</evidence>
<feature type="active site" description="Proton acceptor" evidence="18">
    <location>
        <position position="67"/>
    </location>
</feature>
<dbReference type="InterPro" id="IPR012907">
    <property type="entry name" value="Peptidase_S11_C"/>
</dbReference>
<dbReference type="PANTHER" id="PTHR21581:SF6">
    <property type="entry name" value="TRAFFICKING PROTEIN PARTICLE COMPLEX SUBUNIT 12"/>
    <property type="match status" value="1"/>
</dbReference>
<dbReference type="GO" id="GO:0008360">
    <property type="term" value="P:regulation of cell shape"/>
    <property type="evidence" value="ECO:0007669"/>
    <property type="project" value="UniProtKB-KW"/>
</dbReference>
<evidence type="ECO:0000256" key="20">
    <source>
        <dbReference type="RuleBase" id="RU004016"/>
    </source>
</evidence>
<evidence type="ECO:0000259" key="22">
    <source>
        <dbReference type="SMART" id="SM00936"/>
    </source>
</evidence>
<feature type="active site" evidence="18">
    <location>
        <position position="124"/>
    </location>
</feature>
<evidence type="ECO:0000313" key="24">
    <source>
        <dbReference type="Proteomes" id="UP000243778"/>
    </source>
</evidence>
<evidence type="ECO:0000256" key="10">
    <source>
        <dbReference type="ARBA" id="ARBA00022729"/>
    </source>
</evidence>
<dbReference type="EMBL" id="FNNU01000002">
    <property type="protein sequence ID" value="SDW76372.1"/>
    <property type="molecule type" value="Genomic_DNA"/>
</dbReference>
<comment type="subcellular location">
    <subcellularLocation>
        <location evidence="2">Cell inner membrane</location>
        <topology evidence="2">Peripheral membrane protein</topology>
    </subcellularLocation>
</comment>
<keyword evidence="7" id="KW-0997">Cell inner membrane</keyword>
<dbReference type="SMART" id="SM00936">
    <property type="entry name" value="PBP5_C"/>
    <property type="match status" value="1"/>
</dbReference>
<keyword evidence="15" id="KW-0961">Cell wall biogenesis/degradation</keyword>
<evidence type="ECO:0000256" key="1">
    <source>
        <dbReference type="ARBA" id="ARBA00003217"/>
    </source>
</evidence>
<evidence type="ECO:0000256" key="17">
    <source>
        <dbReference type="ARBA" id="ARBA00060592"/>
    </source>
</evidence>
<evidence type="ECO:0000256" key="7">
    <source>
        <dbReference type="ARBA" id="ARBA00022519"/>
    </source>
</evidence>
<dbReference type="GO" id="GO:0009252">
    <property type="term" value="P:peptidoglycan biosynthetic process"/>
    <property type="evidence" value="ECO:0007669"/>
    <property type="project" value="UniProtKB-UniPathway"/>
</dbReference>
<keyword evidence="8" id="KW-0121">Carboxypeptidase</keyword>
<evidence type="ECO:0000256" key="21">
    <source>
        <dbReference type="SAM" id="SignalP"/>
    </source>
</evidence>
<evidence type="ECO:0000256" key="16">
    <source>
        <dbReference type="ARBA" id="ARBA00034000"/>
    </source>
</evidence>
<dbReference type="UniPathway" id="UPA00219"/>
<dbReference type="SUPFAM" id="SSF56601">
    <property type="entry name" value="beta-lactamase/transpeptidase-like"/>
    <property type="match status" value="1"/>
</dbReference>
<name>A0A1H2W6U5_9PSED</name>
<keyword evidence="13" id="KW-0573">Peptidoglycan synthesis</keyword>
<dbReference type="RefSeq" id="WP_090225962.1">
    <property type="nucleotide sequence ID" value="NZ_FNNU01000002.1"/>
</dbReference>
<comment type="pathway">
    <text evidence="17">Glycan biosynthesis.</text>
</comment>
<organism evidence="23 24">
    <name type="scientific">Pseudomonas kuykendallii</name>
    <dbReference type="NCBI Taxonomy" id="1007099"/>
    <lineage>
        <taxon>Bacteria</taxon>
        <taxon>Pseudomonadati</taxon>
        <taxon>Pseudomonadota</taxon>
        <taxon>Gammaproteobacteria</taxon>
        <taxon>Pseudomonadales</taxon>
        <taxon>Pseudomonadaceae</taxon>
        <taxon>Pseudomonas</taxon>
    </lineage>
</organism>
<evidence type="ECO:0000256" key="15">
    <source>
        <dbReference type="ARBA" id="ARBA00023316"/>
    </source>
</evidence>
<evidence type="ECO:0000256" key="6">
    <source>
        <dbReference type="ARBA" id="ARBA00022475"/>
    </source>
</evidence>
<evidence type="ECO:0000256" key="11">
    <source>
        <dbReference type="ARBA" id="ARBA00022801"/>
    </source>
</evidence>
<feature type="chain" id="PRO_5017398091" description="serine-type D-Ala-D-Ala carboxypeptidase" evidence="21">
    <location>
        <begin position="25"/>
        <end position="386"/>
    </location>
</feature>
<evidence type="ECO:0000256" key="3">
    <source>
        <dbReference type="ARBA" id="ARBA00004752"/>
    </source>
</evidence>
<evidence type="ECO:0000256" key="18">
    <source>
        <dbReference type="PIRSR" id="PIRSR618044-1"/>
    </source>
</evidence>
<dbReference type="GO" id="GO:0006508">
    <property type="term" value="P:proteolysis"/>
    <property type="evidence" value="ECO:0007669"/>
    <property type="project" value="UniProtKB-KW"/>
</dbReference>
<proteinExistence type="inferred from homology"/>
<evidence type="ECO:0000256" key="2">
    <source>
        <dbReference type="ARBA" id="ARBA00004417"/>
    </source>
</evidence>
<comment type="function">
    <text evidence="1">Removes C-terminal D-alanyl residues from sugar-peptide cell wall precursors.</text>
</comment>
<dbReference type="PRINTS" id="PR00725">
    <property type="entry name" value="DADACBPTASE1"/>
</dbReference>
<evidence type="ECO:0000256" key="5">
    <source>
        <dbReference type="ARBA" id="ARBA00012448"/>
    </source>
</evidence>
<dbReference type="FunFam" id="3.40.710.10:FF:000001">
    <property type="entry name" value="D-alanyl-D-alanine serine-type carboxypeptidase"/>
    <property type="match status" value="1"/>
</dbReference>
<dbReference type="InterPro" id="IPR018044">
    <property type="entry name" value="Peptidase_S11"/>
</dbReference>
<gene>
    <name evidence="23" type="ORF">SAMN05216287_1455</name>
</gene>
<dbReference type="GO" id="GO:0005886">
    <property type="term" value="C:plasma membrane"/>
    <property type="evidence" value="ECO:0007669"/>
    <property type="project" value="UniProtKB-SubCell"/>
</dbReference>
<protein>
    <recommendedName>
        <fullName evidence="5">serine-type D-Ala-D-Ala carboxypeptidase</fullName>
        <ecNumber evidence="5">3.4.16.4</ecNumber>
    </recommendedName>
</protein>
<dbReference type="STRING" id="1007099.SAMN05216287_1455"/>
<keyword evidence="9" id="KW-0645">Protease</keyword>
<evidence type="ECO:0000256" key="8">
    <source>
        <dbReference type="ARBA" id="ARBA00022645"/>
    </source>
</evidence>
<dbReference type="Proteomes" id="UP000243778">
    <property type="component" value="Unassembled WGS sequence"/>
</dbReference>
<comment type="similarity">
    <text evidence="4 20">Belongs to the peptidase S11 family.</text>
</comment>
<evidence type="ECO:0000256" key="4">
    <source>
        <dbReference type="ARBA" id="ARBA00007164"/>
    </source>
</evidence>
<sequence>MNTTSFAQRLLVSFLLVATPAAWAADQAIPAPPQLAAKAYVLMDGASGQVLIENNGDERLPPASLTKLMTAYIATNEIQGGRIGESDMVTVSEHAWRTGGSRMFIQVGTQVSVSDLLHGIIIQSGNDASVAIAEHIAGSEDAFADMMNTTAQKLGMTNSHFMDATGLPNPDHYSSARDMAILARAIIYGEPTHYAIYAQKEFFWNNIKQPNRNLLLWRDKTVDGLKTGHTEEAGYCLVASALRDGQRMIAVVFGTASEQARAAETQKLLTYGFRFFETQTFYQKGAELAKAPVWKGATREVRAGLAEDLSMTLPRGQIKALQASMTLNPQLVAPIAKGDVIGKVEVKLQDKVVHSADLIALDAVEEGGIFRRLWDSIRLFFYGLFN</sequence>
<dbReference type="EC" id="3.4.16.4" evidence="5"/>
<evidence type="ECO:0000256" key="12">
    <source>
        <dbReference type="ARBA" id="ARBA00022960"/>
    </source>
</evidence>
<dbReference type="PANTHER" id="PTHR21581">
    <property type="entry name" value="D-ALANYL-D-ALANINE CARBOXYPEPTIDASE"/>
    <property type="match status" value="1"/>
</dbReference>
<comment type="pathway">
    <text evidence="3">Cell wall biogenesis; peptidoglycan biosynthesis.</text>
</comment>
<dbReference type="Gene3D" id="2.60.410.10">
    <property type="entry name" value="D-Ala-D-Ala carboxypeptidase, C-terminal domain"/>
    <property type="match status" value="1"/>
</dbReference>
<keyword evidence="24" id="KW-1185">Reference proteome</keyword>
<dbReference type="Pfam" id="PF07943">
    <property type="entry name" value="PBP5_C"/>
    <property type="match status" value="1"/>
</dbReference>
<dbReference type="Gene3D" id="3.40.710.10">
    <property type="entry name" value="DD-peptidase/beta-lactamase superfamily"/>
    <property type="match status" value="1"/>
</dbReference>
<feature type="signal peptide" evidence="21">
    <location>
        <begin position="1"/>
        <end position="24"/>
    </location>
</feature>
<dbReference type="InterPro" id="IPR037167">
    <property type="entry name" value="Peptidase_S11_C_sf"/>
</dbReference>
<feature type="domain" description="Peptidase S11 D-Ala-D-Ala carboxypeptidase A C-terminal" evidence="22">
    <location>
        <begin position="276"/>
        <end position="366"/>
    </location>
</feature>
<keyword evidence="6" id="KW-1003">Cell membrane</keyword>
<dbReference type="AlphaFoldDB" id="A0A1H2W6U5"/>
<feature type="binding site" evidence="19">
    <location>
        <position position="226"/>
    </location>
    <ligand>
        <name>substrate</name>
    </ligand>
</feature>
<dbReference type="OrthoDB" id="9795979at2"/>
<accession>A0A1H2W6U5</accession>
<comment type="catalytic activity">
    <reaction evidence="16">
        <text>Preferential cleavage: (Ac)2-L-Lys-D-Ala-|-D-Ala. Also transpeptidation of peptidyl-alanyl moieties that are N-acyl substituents of D-alanine.</text>
        <dbReference type="EC" id="3.4.16.4"/>
    </reaction>
</comment>
<keyword evidence="12" id="KW-0133">Cell shape</keyword>
<evidence type="ECO:0000256" key="9">
    <source>
        <dbReference type="ARBA" id="ARBA00022670"/>
    </source>
</evidence>
<keyword evidence="11" id="KW-0378">Hydrolase</keyword>
<dbReference type="Pfam" id="PF00768">
    <property type="entry name" value="Peptidase_S11"/>
    <property type="match status" value="1"/>
</dbReference>
<dbReference type="GO" id="GO:0071555">
    <property type="term" value="P:cell wall organization"/>
    <property type="evidence" value="ECO:0007669"/>
    <property type="project" value="UniProtKB-KW"/>
</dbReference>
<evidence type="ECO:0000256" key="13">
    <source>
        <dbReference type="ARBA" id="ARBA00022984"/>
    </source>
</evidence>
<dbReference type="InterPro" id="IPR012338">
    <property type="entry name" value="Beta-lactam/transpept-like"/>
</dbReference>
<keyword evidence="14" id="KW-0472">Membrane</keyword>
<dbReference type="GO" id="GO:0009002">
    <property type="term" value="F:serine-type D-Ala-D-Ala carboxypeptidase activity"/>
    <property type="evidence" value="ECO:0007669"/>
    <property type="project" value="UniProtKB-EC"/>
</dbReference>